<evidence type="ECO:0000313" key="7">
    <source>
        <dbReference type="EMBL" id="RLU23707.1"/>
    </source>
</evidence>
<evidence type="ECO:0000256" key="5">
    <source>
        <dbReference type="PIRSR" id="PIRSR627179-50"/>
    </source>
</evidence>
<reference evidence="6 8" key="1">
    <citation type="journal article" date="2014" name="Curr. Biol.">
        <title>The genome of the clonal raider ant Cerapachys biroi.</title>
        <authorList>
            <person name="Oxley P.R."/>
            <person name="Ji L."/>
            <person name="Fetter-Pruneda I."/>
            <person name="McKenzie S.K."/>
            <person name="Li C."/>
            <person name="Hu H."/>
            <person name="Zhang G."/>
            <person name="Kronauer D.J."/>
        </authorList>
    </citation>
    <scope>NUCLEOTIDE SEQUENCE [LARGE SCALE GENOMIC DNA]</scope>
</reference>
<accession>A0A026W2Y2</accession>
<evidence type="ECO:0000256" key="1">
    <source>
        <dbReference type="ARBA" id="ARBA00004173"/>
    </source>
</evidence>
<reference evidence="7" key="3">
    <citation type="submission" date="2018-07" db="EMBL/GenBank/DDBJ databases">
        <authorList>
            <person name="Mckenzie S.K."/>
            <person name="Kronauer D.J.C."/>
        </authorList>
    </citation>
    <scope>NUCLEOTIDE SEQUENCE</scope>
    <source>
        <strain evidence="7">Clonal line C1</strain>
    </source>
</reference>
<dbReference type="OMA" id="FACKLQK"/>
<dbReference type="Gene3D" id="1.10.287.1130">
    <property type="entry name" value="CytochromE C oxidase copper chaperone"/>
    <property type="match status" value="1"/>
</dbReference>
<dbReference type="Proteomes" id="UP000053097">
    <property type="component" value="Unassembled WGS sequence"/>
</dbReference>
<feature type="disulfide bond" evidence="5">
    <location>
        <begin position="43"/>
        <end position="53"/>
    </location>
</feature>
<feature type="disulfide bond" evidence="5">
    <location>
        <begin position="21"/>
        <end position="32"/>
    </location>
</feature>
<name>A0A026W2Y2_OOCBI</name>
<dbReference type="GO" id="GO:0005758">
    <property type="term" value="C:mitochondrial intermembrane space"/>
    <property type="evidence" value="ECO:0007669"/>
    <property type="project" value="TreeGrafter"/>
</dbReference>
<dbReference type="PANTHER" id="PTHR15590:SF0">
    <property type="entry name" value="CX9C MOTIF-CONTAINING PROTEIN 4"/>
    <property type="match status" value="1"/>
</dbReference>
<keyword evidence="8" id="KW-1185">Reference proteome</keyword>
<dbReference type="InterPro" id="IPR009069">
    <property type="entry name" value="Cys_alpha_HP_mot_SF"/>
</dbReference>
<evidence type="ECO:0000313" key="8">
    <source>
        <dbReference type="Proteomes" id="UP000053097"/>
    </source>
</evidence>
<sequence length="83" mass="9470">MKNLKKDPDPCKEFACKLQKCLQDNVFQPSRCQGVIEELRQCCTKRTTNSTVCDGINTTKPYNHNTVDYVSAVFALLVLMRVK</sequence>
<evidence type="ECO:0000313" key="6">
    <source>
        <dbReference type="EMBL" id="EZA50378.1"/>
    </source>
</evidence>
<protein>
    <submittedName>
        <fullName evidence="6">Mature T-cell proliferation 1 neighbor protein</fullName>
    </submittedName>
</protein>
<keyword evidence="4 5" id="KW-1015">Disulfide bond</keyword>
<dbReference type="AlphaFoldDB" id="A0A026W2Y2"/>
<dbReference type="SUPFAM" id="SSF47072">
    <property type="entry name" value="Cysteine alpha-hairpin motif"/>
    <property type="match status" value="1"/>
</dbReference>
<evidence type="ECO:0000256" key="2">
    <source>
        <dbReference type="ARBA" id="ARBA00009858"/>
    </source>
</evidence>
<gene>
    <name evidence="7" type="ORF">DMN91_003913</name>
    <name evidence="6" type="ORF">X777_11189</name>
</gene>
<dbReference type="STRING" id="2015173.A0A026W2Y2"/>
<keyword evidence="3" id="KW-0496">Mitochondrion</keyword>
<dbReference type="PROSITE" id="PS51808">
    <property type="entry name" value="CHCH"/>
    <property type="match status" value="1"/>
</dbReference>
<dbReference type="EMBL" id="KK107459">
    <property type="protein sequence ID" value="EZA50378.1"/>
    <property type="molecule type" value="Genomic_DNA"/>
</dbReference>
<dbReference type="OrthoDB" id="13601at2759"/>
<reference evidence="7" key="2">
    <citation type="journal article" date="2018" name="Genome Res.">
        <title>The genomic architecture and molecular evolution of ant odorant receptors.</title>
        <authorList>
            <person name="McKenzie S.K."/>
            <person name="Kronauer D.J.C."/>
        </authorList>
    </citation>
    <scope>NUCLEOTIDE SEQUENCE [LARGE SCALE GENOMIC DNA]</scope>
    <source>
        <strain evidence="7">Clonal line C1</strain>
    </source>
</reference>
<evidence type="ECO:0000256" key="4">
    <source>
        <dbReference type="ARBA" id="ARBA00023157"/>
    </source>
</evidence>
<comment type="subcellular location">
    <subcellularLocation>
        <location evidence="1">Mitochondrion</location>
    </subcellularLocation>
</comment>
<comment type="similarity">
    <text evidence="2">Belongs to the CMC4 family.</text>
</comment>
<dbReference type="Pfam" id="PF08991">
    <property type="entry name" value="CMC4"/>
    <property type="match status" value="1"/>
</dbReference>
<dbReference type="InterPro" id="IPR027179">
    <property type="entry name" value="CMC4"/>
</dbReference>
<dbReference type="Proteomes" id="UP000279307">
    <property type="component" value="Chromosome 4"/>
</dbReference>
<proteinExistence type="inferred from homology"/>
<organism evidence="6 8">
    <name type="scientific">Ooceraea biroi</name>
    <name type="common">Clonal raider ant</name>
    <name type="synonym">Cerapachys biroi</name>
    <dbReference type="NCBI Taxonomy" id="2015173"/>
    <lineage>
        <taxon>Eukaryota</taxon>
        <taxon>Metazoa</taxon>
        <taxon>Ecdysozoa</taxon>
        <taxon>Arthropoda</taxon>
        <taxon>Hexapoda</taxon>
        <taxon>Insecta</taxon>
        <taxon>Pterygota</taxon>
        <taxon>Neoptera</taxon>
        <taxon>Endopterygota</taxon>
        <taxon>Hymenoptera</taxon>
        <taxon>Apocrita</taxon>
        <taxon>Aculeata</taxon>
        <taxon>Formicoidea</taxon>
        <taxon>Formicidae</taxon>
        <taxon>Dorylinae</taxon>
        <taxon>Ooceraea</taxon>
    </lineage>
</organism>
<feature type="disulfide bond" evidence="5">
    <location>
        <begin position="11"/>
        <end position="42"/>
    </location>
</feature>
<evidence type="ECO:0000256" key="3">
    <source>
        <dbReference type="ARBA" id="ARBA00023128"/>
    </source>
</evidence>
<dbReference type="PANTHER" id="PTHR15590">
    <property type="entry name" value="CX9C MOTIF-CONTAINING PROTEIN 4"/>
    <property type="match status" value="1"/>
</dbReference>
<dbReference type="EMBL" id="QOIP01000004">
    <property type="protein sequence ID" value="RLU23707.1"/>
    <property type="molecule type" value="Genomic_DNA"/>
</dbReference>